<protein>
    <submittedName>
        <fullName evidence="2">Uncharacterized protein</fullName>
    </submittedName>
</protein>
<accession>A0A7J6N474</accession>
<organism evidence="2 3">
    <name type="scientific">Perkinsus olseni</name>
    <name type="common">Perkinsus atlanticus</name>
    <dbReference type="NCBI Taxonomy" id="32597"/>
    <lineage>
        <taxon>Eukaryota</taxon>
        <taxon>Sar</taxon>
        <taxon>Alveolata</taxon>
        <taxon>Perkinsozoa</taxon>
        <taxon>Perkinsea</taxon>
        <taxon>Perkinsida</taxon>
        <taxon>Perkinsidae</taxon>
        <taxon>Perkinsus</taxon>
    </lineage>
</organism>
<reference evidence="2 3" key="1">
    <citation type="submission" date="2020-04" db="EMBL/GenBank/DDBJ databases">
        <title>Perkinsus olseni comparative genomics.</title>
        <authorList>
            <person name="Bogema D.R."/>
        </authorList>
    </citation>
    <scope>NUCLEOTIDE SEQUENCE [LARGE SCALE GENOMIC DNA]</scope>
    <source>
        <strain evidence="2">00978-12</strain>
    </source>
</reference>
<proteinExistence type="predicted"/>
<evidence type="ECO:0000313" key="3">
    <source>
        <dbReference type="Proteomes" id="UP000541610"/>
    </source>
</evidence>
<dbReference type="OrthoDB" id="445314at2759"/>
<feature type="region of interest" description="Disordered" evidence="1">
    <location>
        <begin position="1024"/>
        <end position="1059"/>
    </location>
</feature>
<feature type="compositionally biased region" description="Basic and acidic residues" evidence="1">
    <location>
        <begin position="95"/>
        <end position="112"/>
    </location>
</feature>
<feature type="region of interest" description="Disordered" evidence="1">
    <location>
        <begin position="85"/>
        <end position="140"/>
    </location>
</feature>
<dbReference type="EMBL" id="JABANP010000853">
    <property type="protein sequence ID" value="KAF4678693.1"/>
    <property type="molecule type" value="Genomic_DNA"/>
</dbReference>
<feature type="compositionally biased region" description="Polar residues" evidence="1">
    <location>
        <begin position="117"/>
        <end position="128"/>
    </location>
</feature>
<dbReference type="AlphaFoldDB" id="A0A7J6N474"/>
<gene>
    <name evidence="2" type="ORF">FOZ60_016247</name>
</gene>
<name>A0A7J6N474_PEROL</name>
<evidence type="ECO:0000256" key="1">
    <source>
        <dbReference type="SAM" id="MobiDB-lite"/>
    </source>
</evidence>
<feature type="compositionally biased region" description="Basic residues" evidence="1">
    <location>
        <begin position="1031"/>
        <end position="1047"/>
    </location>
</feature>
<evidence type="ECO:0000313" key="2">
    <source>
        <dbReference type="EMBL" id="KAF4678693.1"/>
    </source>
</evidence>
<comment type="caution">
    <text evidence="2">The sequence shown here is derived from an EMBL/GenBank/DDBJ whole genome shotgun (WGS) entry which is preliminary data.</text>
</comment>
<dbReference type="Proteomes" id="UP000541610">
    <property type="component" value="Unassembled WGS sequence"/>
</dbReference>
<sequence>MPKDGRTAKQWDEILRGLAGRSGTLGRGEAPPARSANARRLKDVYACPYKGRQVVPMECRAALDVFGGLIPCRCSFHKPVRRMRPNEATTSETQESEHVTERSHPKPERSVSEDINENQNVKPNTNEAQGCEGHSKLSSSCSNVACEDSATRDPTEMFPTDASTAACQSKKADGGESPVERHLPGYLSCDKDFSRYALSLVALKRVSIGWSRGRGGSVQSEELKLFIFCPVEGGRCPSCNSASISAHAKSKVKLCYSCPWPYLIQGLQLRCDEPSCGRYWTSYDPDYVALLPPDIRLKFPAVTTPGSNCSDMQLIRMMRLGSTAVSVKRFVEVQLQNHYREHKVKYLSASEGLPGFLAGKANVAPFPPFPSHFVPGESHLYKMLLQDFKANRVALKRELSAVLCSTSLALDCQRKVVAKLGRFGEKGCQSLTAMTDVGLIANIVTLPTSGILSYGKPLLEEVRKRHDRVGHSSPVLIYLDSHCCNGVRRRGTEKGEESEIAVASRESTNSSITAREKFADRGESVKLDPLHMLLRLGKVTCCEHPRRIKLLRDLSRALLVPLDADLAKLRSVRNKLNLEGDPSRRELTQYVRRIVPQARVLETRLNAVVAAHRKIDLQQQALAVAQGRDPYPTSPADVAYPIISREWLATYSHQLAHVANDCLSDRTDILPYVEGPEVSFHGSQYRMRTFKSVRGTSHCESTHSCLDRLMYGSRGVSRSLYNVRIHWFISTFNRRRLRRFGKKMPPEGMSPLECEHYRALGAGDDYPDWSIGPPLPEEDLPQVGWDYYDRYITGPLNALWDPLNAIDEIGEVEFEEFIRLEAEPVEPAEDTSVNFDIEAQAEDEPIEEEWWREIQNMASEEALTDEALLASTAKAHSRDRKAPRLRMLGGDIACAPCCDFNVDMQQVWTEIFCTMGPRDSPATLLAIYNMHCDIERTKVKQLGEPACDLLPVTLTEVKNFIAKKRAEQAEPLLSGCLDGASRAVVSALDSELQRTVNDSWIHHHEDQPMAVSDIPIPETHMMSLQSAAPSSKRKRSVATKVRSRKKGSTTEEEAKITTGVSEVREKQARRIVESVTSKRKPEPCKTVEDYTLEERQRRADALLKQFGLERVVRKKGEPQVCKVCGQYRGANNVVLGGKRHHVIGRVGFGGGSWWCPFADDVEILQDDIRKRAEKKKERKKRYRQKKAALQ</sequence>